<evidence type="ECO:0000313" key="4">
    <source>
        <dbReference type="EMBL" id="GAP32152.1"/>
    </source>
</evidence>
<protein>
    <submittedName>
        <fullName evidence="4">XRE family transcriptional regulator</fullName>
    </submittedName>
</protein>
<feature type="domain" description="HTH cro/C1-type" evidence="2">
    <location>
        <begin position="53"/>
        <end position="82"/>
    </location>
</feature>
<dbReference type="OrthoDB" id="5187268at2"/>
<keyword evidence="5" id="KW-1185">Reference proteome</keyword>
<reference evidence="5" key="1">
    <citation type="submission" date="2015-07" db="EMBL/GenBank/DDBJ databases">
        <title>Nocardia seriolae U-1 whole genome shotgun sequence.</title>
        <authorList>
            <person name="Imajoh M."/>
            <person name="Fukumoto Y."/>
            <person name="Sukeda M."/>
            <person name="Yamane J."/>
            <person name="Yamasaki K."/>
            <person name="Shimizu M."/>
            <person name="Ohnishi K."/>
            <person name="Oshima S."/>
        </authorList>
    </citation>
    <scope>NUCLEOTIDE SEQUENCE [LARGE SCALE GENOMIC DNA]</scope>
    <source>
        <strain evidence="5">U-1</strain>
    </source>
</reference>
<evidence type="ECO:0000313" key="6">
    <source>
        <dbReference type="Proteomes" id="UP000180166"/>
    </source>
</evidence>
<accession>A0A0B8NK49</accession>
<dbReference type="InterPro" id="IPR010982">
    <property type="entry name" value="Lambda_DNA-bd_dom_sf"/>
</dbReference>
<gene>
    <name evidence="3" type="ORF">NS506_00869</name>
    <name evidence="4" type="ORF">NSK11_contig00143-0024</name>
</gene>
<dbReference type="RefSeq" id="WP_033087767.1">
    <property type="nucleotide sequence ID" value="NZ_AP017900.1"/>
</dbReference>
<feature type="region of interest" description="Disordered" evidence="1">
    <location>
        <begin position="1"/>
        <end position="22"/>
    </location>
</feature>
<dbReference type="SUPFAM" id="SSF47413">
    <property type="entry name" value="lambda repressor-like DNA-binding domains"/>
    <property type="match status" value="1"/>
</dbReference>
<name>A0A0B8NK49_9NOCA</name>
<evidence type="ECO:0000256" key="1">
    <source>
        <dbReference type="SAM" id="MobiDB-lite"/>
    </source>
</evidence>
<dbReference type="Proteomes" id="UP000037179">
    <property type="component" value="Unassembled WGS sequence"/>
</dbReference>
<dbReference type="Proteomes" id="UP000180166">
    <property type="component" value="Chromosome"/>
</dbReference>
<dbReference type="KEGG" id="nsr:NS506_00869"/>
<dbReference type="EMBL" id="BBYQ01000143">
    <property type="protein sequence ID" value="GAP32152.1"/>
    <property type="molecule type" value="Genomic_DNA"/>
</dbReference>
<dbReference type="InterPro" id="IPR001387">
    <property type="entry name" value="Cro/C1-type_HTH"/>
</dbReference>
<reference evidence="4 5" key="2">
    <citation type="journal article" date="2016" name="Genome Announc.">
        <title>Draft Genome Sequence of Erythromycin- and Oxytetracycline-Sensitive Nocardia seriolae Strain U-1 (NBRC 110359).</title>
        <authorList>
            <person name="Imajoh M."/>
            <person name="Sukeda M."/>
            <person name="Shimizu M."/>
            <person name="Yamane J."/>
            <person name="Ohnishi K."/>
            <person name="Oshima S."/>
        </authorList>
    </citation>
    <scope>NUCLEOTIDE SEQUENCE [LARGE SCALE GENOMIC DNA]</scope>
    <source>
        <strain evidence="4 5">U-1</strain>
    </source>
</reference>
<proteinExistence type="predicted"/>
<dbReference type="AlphaFoldDB" id="A0A0B8NK49"/>
<dbReference type="CDD" id="cd00093">
    <property type="entry name" value="HTH_XRE"/>
    <property type="match status" value="1"/>
</dbReference>
<dbReference type="GO" id="GO:0003677">
    <property type="term" value="F:DNA binding"/>
    <property type="evidence" value="ECO:0007669"/>
    <property type="project" value="InterPro"/>
</dbReference>
<dbReference type="Gene3D" id="1.10.260.40">
    <property type="entry name" value="lambda repressor-like DNA-binding domains"/>
    <property type="match status" value="1"/>
</dbReference>
<evidence type="ECO:0000313" key="5">
    <source>
        <dbReference type="Proteomes" id="UP000037179"/>
    </source>
</evidence>
<dbReference type="GeneID" id="93371614"/>
<reference evidence="3 6" key="3">
    <citation type="submission" date="2016-10" db="EMBL/GenBank/DDBJ databases">
        <title>Genome sequence of Nocardia seriolae strain EM150506, isolated from Anguila japonica.</title>
        <authorList>
            <person name="Han H.-J."/>
        </authorList>
    </citation>
    <scope>NUCLEOTIDE SEQUENCE [LARGE SCALE GENOMIC DNA]</scope>
    <source>
        <strain evidence="3 6">EM150506</strain>
    </source>
</reference>
<organism evidence="4 5">
    <name type="scientific">Nocardia seriolae</name>
    <dbReference type="NCBI Taxonomy" id="37332"/>
    <lineage>
        <taxon>Bacteria</taxon>
        <taxon>Bacillati</taxon>
        <taxon>Actinomycetota</taxon>
        <taxon>Actinomycetes</taxon>
        <taxon>Mycobacteriales</taxon>
        <taxon>Nocardiaceae</taxon>
        <taxon>Nocardia</taxon>
    </lineage>
</organism>
<evidence type="ECO:0000313" key="3">
    <source>
        <dbReference type="EMBL" id="APA94944.1"/>
    </source>
</evidence>
<dbReference type="Pfam" id="PF01381">
    <property type="entry name" value="HTH_3"/>
    <property type="match status" value="1"/>
</dbReference>
<dbReference type="EMBL" id="CP017839">
    <property type="protein sequence ID" value="APA94944.1"/>
    <property type="molecule type" value="Genomic_DNA"/>
</dbReference>
<dbReference type="PROSITE" id="PS50943">
    <property type="entry name" value="HTH_CROC1"/>
    <property type="match status" value="1"/>
</dbReference>
<evidence type="ECO:0000259" key="2">
    <source>
        <dbReference type="PROSITE" id="PS50943"/>
    </source>
</evidence>
<sequence>MDDKSDQDYYGDYPDEVDPSHGEDFDVDLEVFYRLHQGERLDAEDRARFAAKIMRERQALKLTQTRLAELSGVPVRTIKGMEASAPTVPQLANLLKLWDGISTVKGAANPAPAVTADWPADPVQVLADVVGPMYAALTPQQQAAALRRIVLLLNEIKEN</sequence>